<comment type="caution">
    <text evidence="7">The sequence shown here is derived from an EMBL/GenBank/DDBJ whole genome shotgun (WGS) entry which is preliminary data.</text>
</comment>
<sequence length="272" mass="29340">MSAPLSPEQLSPDSLEFVNVPDAAASSASGAGGSSTFDPAPSAAAPRPSLMFEETFRASSHPAVALFHVLFKAAALFMYIFGSLISDNFVFVFVICVLLIAFDFWTVKNVSGRKLVGLRWWSNVRDDGATEWQFESLDSKDGVNKADSNIFWTALYLTPLVWGVLFFFALIRLKFQWLLICGVALSLSSANIVGYYKCSNEQKAKVANLMQSGAVMGMTSIGMNLGGRMMGMFGDQAGQHQPVPQEPVMSLRAAPTIPAAALANTSTVTMLV</sequence>
<accession>A0ABQ6MAA0</accession>
<gene>
    <name evidence="7" type="ORF">TeGR_g2924</name>
</gene>
<keyword evidence="4 6" id="KW-1133">Transmembrane helix</keyword>
<organism evidence="7 8">
    <name type="scientific">Tetraparma gracilis</name>
    <dbReference type="NCBI Taxonomy" id="2962635"/>
    <lineage>
        <taxon>Eukaryota</taxon>
        <taxon>Sar</taxon>
        <taxon>Stramenopiles</taxon>
        <taxon>Ochrophyta</taxon>
        <taxon>Bolidophyceae</taxon>
        <taxon>Parmales</taxon>
        <taxon>Triparmaceae</taxon>
        <taxon>Tetraparma</taxon>
    </lineage>
</organism>
<dbReference type="InterPro" id="IPR008564">
    <property type="entry name" value="TVP23-like"/>
</dbReference>
<protein>
    <recommendedName>
        <fullName evidence="6">Golgi apparatus membrane protein TVP23 homolog</fullName>
    </recommendedName>
</protein>
<dbReference type="Proteomes" id="UP001165060">
    <property type="component" value="Unassembled WGS sequence"/>
</dbReference>
<dbReference type="PANTHER" id="PTHR13019:SF7">
    <property type="entry name" value="GOLGI APPARATUS MEMBRANE PROTEIN TVP23"/>
    <property type="match status" value="1"/>
</dbReference>
<feature type="transmembrane region" description="Helical" evidence="6">
    <location>
        <begin position="150"/>
        <end position="171"/>
    </location>
</feature>
<feature type="transmembrane region" description="Helical" evidence="6">
    <location>
        <begin position="88"/>
        <end position="107"/>
    </location>
</feature>
<dbReference type="Pfam" id="PF05832">
    <property type="entry name" value="DUF846"/>
    <property type="match status" value="1"/>
</dbReference>
<evidence type="ECO:0000256" key="6">
    <source>
        <dbReference type="RuleBase" id="RU361206"/>
    </source>
</evidence>
<evidence type="ECO:0000256" key="1">
    <source>
        <dbReference type="ARBA" id="ARBA00004141"/>
    </source>
</evidence>
<dbReference type="EMBL" id="BRYB01000092">
    <property type="protein sequence ID" value="GMI22535.1"/>
    <property type="molecule type" value="Genomic_DNA"/>
</dbReference>
<evidence type="ECO:0000256" key="2">
    <source>
        <dbReference type="ARBA" id="ARBA00005467"/>
    </source>
</evidence>
<feature type="transmembrane region" description="Helical" evidence="6">
    <location>
        <begin position="177"/>
        <end position="196"/>
    </location>
</feature>
<keyword evidence="5 6" id="KW-0472">Membrane</keyword>
<comment type="subcellular location">
    <subcellularLocation>
        <location evidence="1 6">Membrane</location>
        <topology evidence="1 6">Multi-pass membrane protein</topology>
    </subcellularLocation>
</comment>
<keyword evidence="8" id="KW-1185">Reference proteome</keyword>
<evidence type="ECO:0000256" key="3">
    <source>
        <dbReference type="ARBA" id="ARBA00022692"/>
    </source>
</evidence>
<dbReference type="PANTHER" id="PTHR13019">
    <property type="entry name" value="GOLGI APPARATUS MEMBRANE PROTEIN TVP23"/>
    <property type="match status" value="1"/>
</dbReference>
<evidence type="ECO:0000313" key="7">
    <source>
        <dbReference type="EMBL" id="GMI22535.1"/>
    </source>
</evidence>
<feature type="transmembrane region" description="Helical" evidence="6">
    <location>
        <begin position="63"/>
        <end position="82"/>
    </location>
</feature>
<keyword evidence="3 6" id="KW-0812">Transmembrane</keyword>
<evidence type="ECO:0000313" key="8">
    <source>
        <dbReference type="Proteomes" id="UP001165060"/>
    </source>
</evidence>
<reference evidence="7 8" key="1">
    <citation type="journal article" date="2023" name="Commun. Biol.">
        <title>Genome analysis of Parmales, the sister group of diatoms, reveals the evolutionary specialization of diatoms from phago-mixotrophs to photoautotrophs.</title>
        <authorList>
            <person name="Ban H."/>
            <person name="Sato S."/>
            <person name="Yoshikawa S."/>
            <person name="Yamada K."/>
            <person name="Nakamura Y."/>
            <person name="Ichinomiya M."/>
            <person name="Sato N."/>
            <person name="Blanc-Mathieu R."/>
            <person name="Endo H."/>
            <person name="Kuwata A."/>
            <person name="Ogata H."/>
        </authorList>
    </citation>
    <scope>NUCLEOTIDE SEQUENCE [LARGE SCALE GENOMIC DNA]</scope>
</reference>
<name>A0ABQ6MAA0_9STRA</name>
<proteinExistence type="inferred from homology"/>
<evidence type="ECO:0000256" key="4">
    <source>
        <dbReference type="ARBA" id="ARBA00022989"/>
    </source>
</evidence>
<comment type="similarity">
    <text evidence="2 6">Belongs to the TVP23 family.</text>
</comment>
<evidence type="ECO:0000256" key="5">
    <source>
        <dbReference type="ARBA" id="ARBA00023136"/>
    </source>
</evidence>